<comment type="caution">
    <text evidence="1">The sequence shown here is derived from an EMBL/GenBank/DDBJ whole genome shotgun (WGS) entry which is preliminary data.</text>
</comment>
<dbReference type="SUPFAM" id="SSF75169">
    <property type="entry name" value="DsrEFH-like"/>
    <property type="match status" value="1"/>
</dbReference>
<evidence type="ECO:0000313" key="1">
    <source>
        <dbReference type="EMBL" id="MBK7422179.1"/>
    </source>
</evidence>
<protein>
    <submittedName>
        <fullName evidence="1">DsrE family protein</fullName>
    </submittedName>
</protein>
<dbReference type="InterPro" id="IPR027396">
    <property type="entry name" value="DsrEFH-like"/>
</dbReference>
<sequence>MQNVLIIVNAPAYGSERMLSALRLATAITGQENETVDLRLFMMSDAVTVGLPGQPTADAGGGLQQMLEGLVRYGAKIRLCRTCAQTRGIVDLALIPGVTIGSLPELADWTLAADKVITF</sequence>
<organism evidence="1 2">
    <name type="scientific">Candidatus Propionivibrio dominans</name>
    <dbReference type="NCBI Taxonomy" id="2954373"/>
    <lineage>
        <taxon>Bacteria</taxon>
        <taxon>Pseudomonadati</taxon>
        <taxon>Pseudomonadota</taxon>
        <taxon>Betaproteobacteria</taxon>
        <taxon>Rhodocyclales</taxon>
        <taxon>Rhodocyclaceae</taxon>
        <taxon>Propionivibrio</taxon>
    </lineage>
</organism>
<accession>A0A9D7IGR0</accession>
<dbReference type="InterPro" id="IPR003787">
    <property type="entry name" value="Sulphur_relay_DsrE/F-like"/>
</dbReference>
<dbReference type="GO" id="GO:0005829">
    <property type="term" value="C:cytosol"/>
    <property type="evidence" value="ECO:0007669"/>
    <property type="project" value="TreeGrafter"/>
</dbReference>
<evidence type="ECO:0000313" key="2">
    <source>
        <dbReference type="Proteomes" id="UP000886602"/>
    </source>
</evidence>
<reference evidence="1" key="1">
    <citation type="submission" date="2020-10" db="EMBL/GenBank/DDBJ databases">
        <title>Connecting structure to function with the recovery of over 1000 high-quality activated sludge metagenome-assembled genomes encoding full-length rRNA genes using long-read sequencing.</title>
        <authorList>
            <person name="Singleton C.M."/>
            <person name="Petriglieri F."/>
            <person name="Kristensen J.M."/>
            <person name="Kirkegaard R.H."/>
            <person name="Michaelsen T.Y."/>
            <person name="Andersen M.H."/>
            <person name="Karst S.M."/>
            <person name="Dueholm M.S."/>
            <person name="Nielsen P.H."/>
            <person name="Albertsen M."/>
        </authorList>
    </citation>
    <scope>NUCLEOTIDE SEQUENCE</scope>
    <source>
        <strain evidence="1">EsbW_18-Q3-R4-48_MAXAC.044</strain>
    </source>
</reference>
<dbReference type="PANTHER" id="PTHR34874">
    <property type="entry name" value="PROTEIN YCHN"/>
    <property type="match status" value="1"/>
</dbReference>
<dbReference type="AlphaFoldDB" id="A0A9D7IGR0"/>
<dbReference type="Pfam" id="PF02635">
    <property type="entry name" value="DsrE"/>
    <property type="match status" value="1"/>
</dbReference>
<gene>
    <name evidence="1" type="ORF">IPJ48_03235</name>
</gene>
<dbReference type="EMBL" id="JADJNC010000004">
    <property type="protein sequence ID" value="MBK7422179.1"/>
    <property type="molecule type" value="Genomic_DNA"/>
</dbReference>
<dbReference type="Gene3D" id="3.40.1260.10">
    <property type="entry name" value="DsrEFH-like"/>
    <property type="match status" value="1"/>
</dbReference>
<proteinExistence type="predicted"/>
<name>A0A9D7IGR0_9RHOO</name>
<dbReference type="PANTHER" id="PTHR34874:SF1">
    <property type="entry name" value="PROTEIN YCHN"/>
    <property type="match status" value="1"/>
</dbReference>
<dbReference type="Proteomes" id="UP000886602">
    <property type="component" value="Unassembled WGS sequence"/>
</dbReference>